<dbReference type="Gene3D" id="3.20.20.70">
    <property type="entry name" value="Aldolase class I"/>
    <property type="match status" value="1"/>
</dbReference>
<keyword evidence="8" id="KW-1185">Reference proteome</keyword>
<dbReference type="SFLD" id="SFLDG01067">
    <property type="entry name" value="SPASM/twitch_domain_containing"/>
    <property type="match status" value="1"/>
</dbReference>
<dbReference type="RefSeq" id="WP_273670989.1">
    <property type="nucleotide sequence ID" value="NZ_JAQQXR010000004.1"/>
</dbReference>
<dbReference type="SFLD" id="SFLDG01072">
    <property type="entry name" value="dehydrogenase_like"/>
    <property type="match status" value="1"/>
</dbReference>
<dbReference type="Pfam" id="PF04055">
    <property type="entry name" value="Radical_SAM"/>
    <property type="match status" value="1"/>
</dbReference>
<gene>
    <name evidence="7" type="ORF">OIK44_12000</name>
</gene>
<evidence type="ECO:0000256" key="4">
    <source>
        <dbReference type="ARBA" id="ARBA00023004"/>
    </source>
</evidence>
<evidence type="ECO:0000313" key="7">
    <source>
        <dbReference type="EMBL" id="MDC8758313.1"/>
    </source>
</evidence>
<protein>
    <submittedName>
        <fullName evidence="7">Radical SAM protein</fullName>
    </submittedName>
</protein>
<dbReference type="InterPro" id="IPR013785">
    <property type="entry name" value="Aldolase_TIM"/>
</dbReference>
<reference evidence="7 8" key="1">
    <citation type="submission" date="2022-10" db="EMBL/GenBank/DDBJ databases">
        <title>Janthinobacterium sp. hw3 Genome sequencing.</title>
        <authorList>
            <person name="Park S."/>
        </authorList>
    </citation>
    <scope>NUCLEOTIDE SEQUENCE [LARGE SCALE GENOMIC DNA]</scope>
    <source>
        <strain evidence="8">hw3</strain>
    </source>
</reference>
<keyword evidence="4" id="KW-0408">Iron</keyword>
<evidence type="ECO:0000259" key="6">
    <source>
        <dbReference type="Pfam" id="PF04055"/>
    </source>
</evidence>
<accession>A0ABT5K024</accession>
<dbReference type="CDD" id="cd01335">
    <property type="entry name" value="Radical_SAM"/>
    <property type="match status" value="1"/>
</dbReference>
<evidence type="ECO:0000256" key="1">
    <source>
        <dbReference type="ARBA" id="ARBA00001966"/>
    </source>
</evidence>
<sequence>MDTFNIAPNSMVLTKHASVYVILKITERCNLACPYCYVFFSDDKTFEIHPATILDDTVDGLIVFLHEAIRNSGIRHVHIGLHGGEPLLLKKPAFRKMCTRLRTALDPVCALQLSIQTNGVLIDPEWVDVFAAHGVNVGISFDGTEEIHNRTRVTKKGRGTYAESRRGWNMIVEAHQAGRIGRPGILCVVAPEQSGRAIYEHFVNELRARHMNFLWPNIHHGAPEATEAFIDGCGDFMVDVCRAWFAAGKKGVEVRFLKEIIGPLLDDEVCRELPSNRNNPFELITVSSNGEISPDDVIRTLAPRFRETGYRVGGSTLNELARSNTWMEVSRAQQILPEPCQSCLWRNICRSGSPQHRYSTERGFDNPSVYCKSLKRVFSYVADNLIRGGVPIEAIERRLAATFA</sequence>
<keyword evidence="3" id="KW-0479">Metal-binding</keyword>
<evidence type="ECO:0000313" key="8">
    <source>
        <dbReference type="Proteomes" id="UP001221208"/>
    </source>
</evidence>
<name>A0ABT5K024_9BURK</name>
<evidence type="ECO:0000256" key="5">
    <source>
        <dbReference type="ARBA" id="ARBA00023014"/>
    </source>
</evidence>
<organism evidence="7 8">
    <name type="scientific">Janthinobacterium fluminis</name>
    <dbReference type="NCBI Taxonomy" id="2987524"/>
    <lineage>
        <taxon>Bacteria</taxon>
        <taxon>Pseudomonadati</taxon>
        <taxon>Pseudomonadota</taxon>
        <taxon>Betaproteobacteria</taxon>
        <taxon>Burkholderiales</taxon>
        <taxon>Oxalobacteraceae</taxon>
        <taxon>Janthinobacterium</taxon>
    </lineage>
</organism>
<dbReference type="EMBL" id="JAQQXR010000004">
    <property type="protein sequence ID" value="MDC8758313.1"/>
    <property type="molecule type" value="Genomic_DNA"/>
</dbReference>
<dbReference type="Proteomes" id="UP001221208">
    <property type="component" value="Unassembled WGS sequence"/>
</dbReference>
<feature type="domain" description="Radical SAM core" evidence="6">
    <location>
        <begin position="24"/>
        <end position="174"/>
    </location>
</feature>
<keyword evidence="2" id="KW-0949">S-adenosyl-L-methionine</keyword>
<keyword evidence="5" id="KW-0411">Iron-sulfur</keyword>
<dbReference type="PANTHER" id="PTHR43273:SF8">
    <property type="entry name" value="RADICAL SAM DOMAIN PROTEIN"/>
    <property type="match status" value="1"/>
</dbReference>
<dbReference type="InterPro" id="IPR007197">
    <property type="entry name" value="rSAM"/>
</dbReference>
<proteinExistence type="predicted"/>
<comment type="caution">
    <text evidence="7">The sequence shown here is derived from an EMBL/GenBank/DDBJ whole genome shotgun (WGS) entry which is preliminary data.</text>
</comment>
<dbReference type="InterPro" id="IPR023867">
    <property type="entry name" value="Sulphatase_maturase_rSAM"/>
</dbReference>
<evidence type="ECO:0000256" key="3">
    <source>
        <dbReference type="ARBA" id="ARBA00022723"/>
    </source>
</evidence>
<dbReference type="SFLD" id="SFLDS00029">
    <property type="entry name" value="Radical_SAM"/>
    <property type="match status" value="1"/>
</dbReference>
<evidence type="ECO:0000256" key="2">
    <source>
        <dbReference type="ARBA" id="ARBA00022691"/>
    </source>
</evidence>
<dbReference type="SFLD" id="SFLDG01386">
    <property type="entry name" value="main_SPASM_domain-containing"/>
    <property type="match status" value="1"/>
</dbReference>
<dbReference type="InterPro" id="IPR058240">
    <property type="entry name" value="rSAM_sf"/>
</dbReference>
<dbReference type="PANTHER" id="PTHR43273">
    <property type="entry name" value="ANAEROBIC SULFATASE-MATURATING ENZYME HOMOLOG ASLB-RELATED"/>
    <property type="match status" value="1"/>
</dbReference>
<comment type="cofactor">
    <cofactor evidence="1">
        <name>[4Fe-4S] cluster</name>
        <dbReference type="ChEBI" id="CHEBI:49883"/>
    </cofactor>
</comment>
<dbReference type="SUPFAM" id="SSF102114">
    <property type="entry name" value="Radical SAM enzymes"/>
    <property type="match status" value="1"/>
</dbReference>